<dbReference type="Pfam" id="PF08100">
    <property type="entry name" value="Dimerisation"/>
    <property type="match status" value="1"/>
</dbReference>
<evidence type="ECO:0000259" key="5">
    <source>
        <dbReference type="Pfam" id="PF08100"/>
    </source>
</evidence>
<gene>
    <name evidence="6" type="ORF">N7509_007613</name>
</gene>
<evidence type="ECO:0000313" key="7">
    <source>
        <dbReference type="Proteomes" id="UP001147747"/>
    </source>
</evidence>
<dbReference type="InterPro" id="IPR016461">
    <property type="entry name" value="COMT-like"/>
</dbReference>
<reference evidence="6" key="2">
    <citation type="journal article" date="2023" name="IMA Fungus">
        <title>Comparative genomic study of the Penicillium genus elucidates a diverse pangenome and 15 lateral gene transfer events.</title>
        <authorList>
            <person name="Petersen C."/>
            <person name="Sorensen T."/>
            <person name="Nielsen M.R."/>
            <person name="Sondergaard T.E."/>
            <person name="Sorensen J.L."/>
            <person name="Fitzpatrick D.A."/>
            <person name="Frisvad J.C."/>
            <person name="Nielsen K.L."/>
        </authorList>
    </citation>
    <scope>NUCLEOTIDE SEQUENCE</scope>
    <source>
        <strain evidence="6">IBT 29677</strain>
    </source>
</reference>
<feature type="domain" description="O-methyltransferase dimerisation" evidence="5">
    <location>
        <begin position="110"/>
        <end position="176"/>
    </location>
</feature>
<protein>
    <submittedName>
        <fullName evidence="6">Plant methyltransferase dimerization</fullName>
    </submittedName>
</protein>
<keyword evidence="7" id="KW-1185">Reference proteome</keyword>
<dbReference type="PANTHER" id="PTHR43712">
    <property type="entry name" value="PUTATIVE (AFU_ORTHOLOGUE AFUA_4G14580)-RELATED"/>
    <property type="match status" value="1"/>
</dbReference>
<dbReference type="InterPro" id="IPR012967">
    <property type="entry name" value="COMT_dimerisation"/>
</dbReference>
<organism evidence="6 7">
    <name type="scientific">Penicillium cosmopolitanum</name>
    <dbReference type="NCBI Taxonomy" id="1131564"/>
    <lineage>
        <taxon>Eukaryota</taxon>
        <taxon>Fungi</taxon>
        <taxon>Dikarya</taxon>
        <taxon>Ascomycota</taxon>
        <taxon>Pezizomycotina</taxon>
        <taxon>Eurotiomycetes</taxon>
        <taxon>Eurotiomycetidae</taxon>
        <taxon>Eurotiales</taxon>
        <taxon>Aspergillaceae</taxon>
        <taxon>Penicillium</taxon>
    </lineage>
</organism>
<dbReference type="PANTHER" id="PTHR43712:SF1">
    <property type="entry name" value="HYPOTHETICAL O-METHYLTRANSFERASE (EUROFUNG)-RELATED"/>
    <property type="match status" value="1"/>
</dbReference>
<dbReference type="AlphaFoldDB" id="A0A9X0B8L9"/>
<dbReference type="Gene3D" id="3.40.50.150">
    <property type="entry name" value="Vaccinia Virus protein VP39"/>
    <property type="match status" value="1"/>
</dbReference>
<accession>A0A9X0B8L9</accession>
<keyword evidence="2" id="KW-0808">Transferase</keyword>
<dbReference type="GO" id="GO:0008171">
    <property type="term" value="F:O-methyltransferase activity"/>
    <property type="evidence" value="ECO:0007669"/>
    <property type="project" value="InterPro"/>
</dbReference>
<dbReference type="SUPFAM" id="SSF46785">
    <property type="entry name" value="Winged helix' DNA-binding domain"/>
    <property type="match status" value="1"/>
</dbReference>
<evidence type="ECO:0000256" key="1">
    <source>
        <dbReference type="ARBA" id="ARBA00022603"/>
    </source>
</evidence>
<dbReference type="Pfam" id="PF00891">
    <property type="entry name" value="Methyltransf_2"/>
    <property type="match status" value="1"/>
</dbReference>
<dbReference type="GO" id="GO:0046983">
    <property type="term" value="F:protein dimerization activity"/>
    <property type="evidence" value="ECO:0007669"/>
    <property type="project" value="InterPro"/>
</dbReference>
<dbReference type="InterPro" id="IPR001077">
    <property type="entry name" value="COMT_C"/>
</dbReference>
<dbReference type="InterPro" id="IPR036390">
    <property type="entry name" value="WH_DNA-bd_sf"/>
</dbReference>
<dbReference type="GO" id="GO:0032259">
    <property type="term" value="P:methylation"/>
    <property type="evidence" value="ECO:0007669"/>
    <property type="project" value="UniProtKB-KW"/>
</dbReference>
<dbReference type="Gene3D" id="1.10.10.10">
    <property type="entry name" value="Winged helix-like DNA-binding domain superfamily/Winged helix DNA-binding domain"/>
    <property type="match status" value="1"/>
</dbReference>
<dbReference type="GO" id="GO:0044550">
    <property type="term" value="P:secondary metabolite biosynthetic process"/>
    <property type="evidence" value="ECO:0007669"/>
    <property type="project" value="UniProtKB-ARBA"/>
</dbReference>
<sequence>MPMRKVPVQKFDGDDENLLKFRGDSILALSTLIYALILTLVQAEIIVMNVPQIRSLVANIAASIDLYESTGSEEFLVDAREDTTRLARALENPRDAIVKLFFAPSVLVIAKIAHDMEIFTLLSRATVPVPLSELAALKPADPILVERIMRLLVANGFAEEPVQCEYLPTAISKEMVQRGSVALVETLAIHFLTYIQKLPEYLKAINYRNPDDPLFAPFQYCHNVTVDAFTWLSQSSDTLKRFNSFMEGYRRNRPHWSDWFPIRERILDSQVLDKDKPLLVDIGAGRGYDLMKFRSRFPDVPGRLILQDLPTVIDEIRGAYDLKAAGVETIAFDFFADVQPVKDAGVYYLKSVLHDWPDTKAALILNNIKQAMKPGYSKLIIEEFILPDTNAPSLACMTDLAVMIFSSGLERNRQRWSDLMTLTGLRILQFWVSRGDGMEIIEAEFSEADQ</sequence>
<comment type="caution">
    <text evidence="6">The sequence shown here is derived from an EMBL/GenBank/DDBJ whole genome shotgun (WGS) entry which is preliminary data.</text>
</comment>
<dbReference type="OrthoDB" id="1535081at2759"/>
<evidence type="ECO:0000313" key="6">
    <source>
        <dbReference type="EMBL" id="KAJ5392123.1"/>
    </source>
</evidence>
<proteinExistence type="predicted"/>
<dbReference type="InterPro" id="IPR029063">
    <property type="entry name" value="SAM-dependent_MTases_sf"/>
</dbReference>
<keyword evidence="3" id="KW-0949">S-adenosyl-L-methionine</keyword>
<dbReference type="Proteomes" id="UP001147747">
    <property type="component" value="Unassembled WGS sequence"/>
</dbReference>
<name>A0A9X0B8L9_9EURO</name>
<evidence type="ECO:0000256" key="2">
    <source>
        <dbReference type="ARBA" id="ARBA00022679"/>
    </source>
</evidence>
<dbReference type="SUPFAM" id="SSF53335">
    <property type="entry name" value="S-adenosyl-L-methionine-dependent methyltransferases"/>
    <property type="match status" value="1"/>
</dbReference>
<feature type="domain" description="O-methyltransferase C-terminal" evidence="4">
    <location>
        <begin position="262"/>
        <end position="425"/>
    </location>
</feature>
<dbReference type="InterPro" id="IPR036388">
    <property type="entry name" value="WH-like_DNA-bd_sf"/>
</dbReference>
<reference evidence="6" key="1">
    <citation type="submission" date="2022-12" db="EMBL/GenBank/DDBJ databases">
        <authorList>
            <person name="Petersen C."/>
        </authorList>
    </citation>
    <scope>NUCLEOTIDE SEQUENCE</scope>
    <source>
        <strain evidence="6">IBT 29677</strain>
    </source>
</reference>
<dbReference type="PROSITE" id="PS51683">
    <property type="entry name" value="SAM_OMT_II"/>
    <property type="match status" value="1"/>
</dbReference>
<evidence type="ECO:0000259" key="4">
    <source>
        <dbReference type="Pfam" id="PF00891"/>
    </source>
</evidence>
<keyword evidence="1 6" id="KW-0489">Methyltransferase</keyword>
<evidence type="ECO:0000256" key="3">
    <source>
        <dbReference type="ARBA" id="ARBA00022691"/>
    </source>
</evidence>
<dbReference type="GeneID" id="81371230"/>
<dbReference type="EMBL" id="JAPZBU010000008">
    <property type="protein sequence ID" value="KAJ5392123.1"/>
    <property type="molecule type" value="Genomic_DNA"/>
</dbReference>
<dbReference type="RefSeq" id="XP_056487801.1">
    <property type="nucleotide sequence ID" value="XM_056632250.1"/>
</dbReference>